<accession>A0A4Y2HY69</accession>
<dbReference type="AlphaFoldDB" id="A0A4Y2HY69"/>
<evidence type="ECO:0000313" key="1">
    <source>
        <dbReference type="EMBL" id="GBM70484.1"/>
    </source>
</evidence>
<keyword evidence="2" id="KW-1185">Reference proteome</keyword>
<proteinExistence type="predicted"/>
<comment type="caution">
    <text evidence="1">The sequence shown here is derived from an EMBL/GenBank/DDBJ whole genome shotgun (WGS) entry which is preliminary data.</text>
</comment>
<evidence type="ECO:0000313" key="2">
    <source>
        <dbReference type="Proteomes" id="UP000499080"/>
    </source>
</evidence>
<dbReference type="Proteomes" id="UP000499080">
    <property type="component" value="Unassembled WGS sequence"/>
</dbReference>
<name>A0A4Y2HY69_ARAVE</name>
<dbReference type="EMBL" id="BGPR01002254">
    <property type="protein sequence ID" value="GBM70484.1"/>
    <property type="molecule type" value="Genomic_DNA"/>
</dbReference>
<protein>
    <submittedName>
        <fullName evidence="1">Uncharacterized protein</fullName>
    </submittedName>
</protein>
<gene>
    <name evidence="1" type="ORF">AVEN_60083_1</name>
</gene>
<reference evidence="1 2" key="1">
    <citation type="journal article" date="2019" name="Sci. Rep.">
        <title>Orb-weaving spider Araneus ventricosus genome elucidates the spidroin gene catalogue.</title>
        <authorList>
            <person name="Kono N."/>
            <person name="Nakamura H."/>
            <person name="Ohtoshi R."/>
            <person name="Moran D.A.P."/>
            <person name="Shinohara A."/>
            <person name="Yoshida Y."/>
            <person name="Fujiwara M."/>
            <person name="Mori M."/>
            <person name="Tomita M."/>
            <person name="Arakawa K."/>
        </authorList>
    </citation>
    <scope>NUCLEOTIDE SEQUENCE [LARGE SCALE GENOMIC DNA]</scope>
</reference>
<sequence length="135" mass="16084">MNLLFKEQRSTGPLKLPSCSHWLQAQECLLVDLFITPMIPKDSYRTVSSLQRYLLNDSYNDALLFEKYEYTSKVRTFVEYVEDFGWFLKCYSDNLHLYRSRSKLKTKKLIESRLTEMVETGPPSMNRKFRMKEST</sequence>
<organism evidence="1 2">
    <name type="scientific">Araneus ventricosus</name>
    <name type="common">Orbweaver spider</name>
    <name type="synonym">Epeira ventricosa</name>
    <dbReference type="NCBI Taxonomy" id="182803"/>
    <lineage>
        <taxon>Eukaryota</taxon>
        <taxon>Metazoa</taxon>
        <taxon>Ecdysozoa</taxon>
        <taxon>Arthropoda</taxon>
        <taxon>Chelicerata</taxon>
        <taxon>Arachnida</taxon>
        <taxon>Araneae</taxon>
        <taxon>Araneomorphae</taxon>
        <taxon>Entelegynae</taxon>
        <taxon>Araneoidea</taxon>
        <taxon>Araneidae</taxon>
        <taxon>Araneus</taxon>
    </lineage>
</organism>